<dbReference type="InterPro" id="IPR003593">
    <property type="entry name" value="AAA+_ATPase"/>
</dbReference>
<dbReference type="KEGG" id="tio:INP52_05300"/>
<organism evidence="3 4">
    <name type="scientific">Thermophilibacter immobilis</name>
    <dbReference type="NCBI Taxonomy" id="2779519"/>
    <lineage>
        <taxon>Bacteria</taxon>
        <taxon>Bacillati</taxon>
        <taxon>Actinomycetota</taxon>
        <taxon>Coriobacteriia</taxon>
        <taxon>Coriobacteriales</taxon>
        <taxon>Atopobiaceae</taxon>
        <taxon>Thermophilibacter</taxon>
    </lineage>
</organism>
<evidence type="ECO:0000313" key="4">
    <source>
        <dbReference type="Proteomes" id="UP000593735"/>
    </source>
</evidence>
<proteinExistence type="inferred from homology"/>
<accession>A0A7S7M6Y4</accession>
<keyword evidence="4" id="KW-1185">Reference proteome</keyword>
<dbReference type="Pfam" id="PF01078">
    <property type="entry name" value="Mg_chelatase"/>
    <property type="match status" value="1"/>
</dbReference>
<dbReference type="InterPro" id="IPR004482">
    <property type="entry name" value="Mg_chelat-rel"/>
</dbReference>
<sequence length="497" mass="52123">MDTGSASVRTAALRGVEALPVTVEVSTSGGIPGLDIVGMPDSAVLEARSRVRCALRSSGFTLPRLHVTINLAPSEMRKSGTGFDLPMAVAILMATHQLSPEVARDSLFVGELALDGSVCPVRGDVAYALLAQREGSTLVTAAASPLSAAWHDEARGIQTLAQLKGGVRELAPLGVKSSQTGLDAQGARLDFSDVVDQELAKRALVVAAAGRHGMLMVGPPGAGKTMLARRMPTILPPLEGREAAEAMLVHSVAGQPIDALSRGERPFRAPHHSISVGGLVGGGRPVLPGEVSLADRGILFLDELPEFTRGALQALRQPLEDHEVRIVRVDGVYAFPCDFQLVAAANPCPCGHLGDPGHACTCPPAKVSAYQARIGGPLIDRIDVVVDVARPMSSRVIQGQQGTGSSEMESQVSAARAFADWRRSRRRSADSDPVTQADLTGEARSTFERLAAGLALGGRAIVRVARVARTIADLAEHERVEPDDVVEAVGLRARASS</sequence>
<name>A0A7S7M6Y4_9ACTN</name>
<dbReference type="InterPro" id="IPR025158">
    <property type="entry name" value="Mg_chelat-rel_C"/>
</dbReference>
<dbReference type="InterPro" id="IPR027417">
    <property type="entry name" value="P-loop_NTPase"/>
</dbReference>
<dbReference type="Pfam" id="PF13335">
    <property type="entry name" value="Mg_chelatase_C"/>
    <property type="match status" value="1"/>
</dbReference>
<evidence type="ECO:0000259" key="2">
    <source>
        <dbReference type="SMART" id="SM00382"/>
    </source>
</evidence>
<dbReference type="Gene3D" id="3.30.230.10">
    <property type="match status" value="1"/>
</dbReference>
<reference evidence="3 4" key="1">
    <citation type="submission" date="2020-10" db="EMBL/GenBank/DDBJ databases">
        <title>Olsenella immobilis sp.nov., isolated from the mud in a fermentation cellar used for the production of Chinese strong-flavoured liquor.</title>
        <authorList>
            <person name="Lu L."/>
        </authorList>
    </citation>
    <scope>NUCLEOTIDE SEQUENCE [LARGE SCALE GENOMIC DNA]</scope>
    <source>
        <strain evidence="3 4">LZLJ-2</strain>
    </source>
</reference>
<dbReference type="PANTHER" id="PTHR32039">
    <property type="entry name" value="MAGNESIUM-CHELATASE SUBUNIT CHLI"/>
    <property type="match status" value="1"/>
</dbReference>
<dbReference type="SUPFAM" id="SSF52540">
    <property type="entry name" value="P-loop containing nucleoside triphosphate hydrolases"/>
    <property type="match status" value="1"/>
</dbReference>
<dbReference type="InterPro" id="IPR045006">
    <property type="entry name" value="CHLI-like"/>
</dbReference>
<dbReference type="InterPro" id="IPR020568">
    <property type="entry name" value="Ribosomal_Su5_D2-typ_SF"/>
</dbReference>
<dbReference type="EMBL" id="CP063767">
    <property type="protein sequence ID" value="QOY59861.1"/>
    <property type="molecule type" value="Genomic_DNA"/>
</dbReference>
<dbReference type="SMART" id="SM00382">
    <property type="entry name" value="AAA"/>
    <property type="match status" value="1"/>
</dbReference>
<dbReference type="InterPro" id="IPR014721">
    <property type="entry name" value="Ribsml_uS5_D2-typ_fold_subgr"/>
</dbReference>
<comment type="similarity">
    <text evidence="1">Belongs to the Mg-chelatase subunits D/I family. ComM subfamily.</text>
</comment>
<dbReference type="GO" id="GO:0005524">
    <property type="term" value="F:ATP binding"/>
    <property type="evidence" value="ECO:0007669"/>
    <property type="project" value="InterPro"/>
</dbReference>
<evidence type="ECO:0000256" key="1">
    <source>
        <dbReference type="ARBA" id="ARBA00006354"/>
    </source>
</evidence>
<dbReference type="NCBIfam" id="TIGR00368">
    <property type="entry name" value="YifB family Mg chelatase-like AAA ATPase"/>
    <property type="match status" value="1"/>
</dbReference>
<dbReference type="RefSeq" id="WP_194369696.1">
    <property type="nucleotide sequence ID" value="NZ_CP063767.1"/>
</dbReference>
<dbReference type="InterPro" id="IPR000523">
    <property type="entry name" value="Mg_chelatse_chII-like_cat_dom"/>
</dbReference>
<dbReference type="PANTHER" id="PTHR32039:SF7">
    <property type="entry name" value="COMPETENCE PROTEIN COMM"/>
    <property type="match status" value="1"/>
</dbReference>
<dbReference type="Pfam" id="PF13541">
    <property type="entry name" value="ChlI"/>
    <property type="match status" value="1"/>
</dbReference>
<dbReference type="CDD" id="cd00009">
    <property type="entry name" value="AAA"/>
    <property type="match status" value="1"/>
</dbReference>
<feature type="domain" description="AAA+ ATPase" evidence="2">
    <location>
        <begin position="210"/>
        <end position="393"/>
    </location>
</feature>
<evidence type="ECO:0000313" key="3">
    <source>
        <dbReference type="EMBL" id="QOY59861.1"/>
    </source>
</evidence>
<dbReference type="Proteomes" id="UP000593735">
    <property type="component" value="Chromosome"/>
</dbReference>
<protein>
    <submittedName>
        <fullName evidence="3">YifB family Mg chelatase-like AAA ATPase</fullName>
    </submittedName>
</protein>
<dbReference type="AlphaFoldDB" id="A0A7S7M6Y4"/>
<dbReference type="Gene3D" id="3.40.50.300">
    <property type="entry name" value="P-loop containing nucleotide triphosphate hydrolases"/>
    <property type="match status" value="1"/>
</dbReference>
<gene>
    <name evidence="3" type="ORF">INP52_05300</name>
</gene>
<dbReference type="SUPFAM" id="SSF54211">
    <property type="entry name" value="Ribosomal protein S5 domain 2-like"/>
    <property type="match status" value="1"/>
</dbReference>